<reference evidence="1" key="1">
    <citation type="submission" date="2022-08" db="UniProtKB">
        <authorList>
            <consortium name="EnsemblMetazoa"/>
        </authorList>
    </citation>
    <scope>IDENTIFICATION</scope>
    <source>
        <strain evidence="1">05x7-T-G4-1.051#20</strain>
    </source>
</reference>
<protein>
    <submittedName>
        <fullName evidence="1">Uncharacterized protein</fullName>
    </submittedName>
</protein>
<dbReference type="AlphaFoldDB" id="A0A8W8MHB0"/>
<keyword evidence="2" id="KW-1185">Reference proteome</keyword>
<dbReference type="Proteomes" id="UP000005408">
    <property type="component" value="Unassembled WGS sequence"/>
</dbReference>
<evidence type="ECO:0000313" key="1">
    <source>
        <dbReference type="EnsemblMetazoa" id="G330.1:cds"/>
    </source>
</evidence>
<proteinExistence type="predicted"/>
<sequence>MIKECPYGTDQLIKEKCEKEYDSVDKLKYPPVTSILTNLTYANRLCAQCNDDPSYQFWNLDIYCRVFLDINFLSSFKEVVDNGIEHKCILQFVPHNNKPVFNCFELQEIHFNSCNKTGFWKTRNDDVVYACESDYVNNDAFFKNPFCRMCNPSFYEGEIITQCNATGLNLFMYITTDGELSEDESPKCKSSETYISEMNQCRNLTCSPGKYLRNGTCHALFTVTKNLGYFLTSDFQGNVSSLLPVYDLLLVLSKEIKQAILSNLQMGSDSIEYLFVQIDQPCFKRSQILSSQLFSGSIAVGIFIKRVVDRVDIENRLIAIATKMTISQNETFDLHLSFTMRTNQLPYNPYKIYLAEYFSRCTLPELVKYQAVADRQNYRIVRISKLLTCVQVLLEFDEYSIDKQSRKLKVLGMSKVYDYGSFENLPDGSARICAEDFNIGTNKETFFWMQSTENLNSFFLKLRLS</sequence>
<dbReference type="EnsemblMetazoa" id="G330.1">
    <property type="protein sequence ID" value="G330.1:cds"/>
    <property type="gene ID" value="G330"/>
</dbReference>
<accession>A0A8W8MHB0</accession>
<evidence type="ECO:0000313" key="2">
    <source>
        <dbReference type="Proteomes" id="UP000005408"/>
    </source>
</evidence>
<name>A0A8W8MHB0_MAGGI</name>
<organism evidence="1 2">
    <name type="scientific">Magallana gigas</name>
    <name type="common">Pacific oyster</name>
    <name type="synonym">Crassostrea gigas</name>
    <dbReference type="NCBI Taxonomy" id="29159"/>
    <lineage>
        <taxon>Eukaryota</taxon>
        <taxon>Metazoa</taxon>
        <taxon>Spiralia</taxon>
        <taxon>Lophotrochozoa</taxon>
        <taxon>Mollusca</taxon>
        <taxon>Bivalvia</taxon>
        <taxon>Autobranchia</taxon>
        <taxon>Pteriomorphia</taxon>
        <taxon>Ostreida</taxon>
        <taxon>Ostreoidea</taxon>
        <taxon>Ostreidae</taxon>
        <taxon>Magallana</taxon>
    </lineage>
</organism>